<organism evidence="21 22">
    <name type="scientific">Tetracentron sinense</name>
    <name type="common">Spur-leaf</name>
    <dbReference type="NCBI Taxonomy" id="13715"/>
    <lineage>
        <taxon>Eukaryota</taxon>
        <taxon>Viridiplantae</taxon>
        <taxon>Streptophyta</taxon>
        <taxon>Embryophyta</taxon>
        <taxon>Tracheophyta</taxon>
        <taxon>Spermatophyta</taxon>
        <taxon>Magnoliopsida</taxon>
        <taxon>Trochodendrales</taxon>
        <taxon>Trochodendraceae</taxon>
        <taxon>Tetracentron</taxon>
    </lineage>
</organism>
<keyword evidence="10 18" id="KW-0630">Potassium</keyword>
<evidence type="ECO:0000256" key="4">
    <source>
        <dbReference type="ARBA" id="ARBA00022448"/>
    </source>
</evidence>
<dbReference type="EMBL" id="JABCRI010000015">
    <property type="protein sequence ID" value="KAF8393267.1"/>
    <property type="molecule type" value="Genomic_DNA"/>
</dbReference>
<dbReference type="GO" id="GO:0034702">
    <property type="term" value="C:monoatomic ion channel complex"/>
    <property type="evidence" value="ECO:0007669"/>
    <property type="project" value="UniProtKB-KW"/>
</dbReference>
<dbReference type="PANTHER" id="PTHR45743:SF2">
    <property type="entry name" value="POTASSIUM CHANNEL AKT1"/>
    <property type="match status" value="1"/>
</dbReference>
<keyword evidence="15" id="KW-0325">Glycoprotein</keyword>
<dbReference type="Pfam" id="PF00520">
    <property type="entry name" value="Ion_trans"/>
    <property type="match status" value="1"/>
</dbReference>
<evidence type="ECO:0000256" key="18">
    <source>
        <dbReference type="RuleBase" id="RU369015"/>
    </source>
</evidence>
<evidence type="ECO:0000259" key="19">
    <source>
        <dbReference type="PROSITE" id="PS50042"/>
    </source>
</evidence>
<dbReference type="InterPro" id="IPR021789">
    <property type="entry name" value="KHA_dom"/>
</dbReference>
<comment type="domain">
    <text evidence="18">The KHA domain (rich in hydrophobic and acidic residues) present in the C-terminal part is likely to be important for tetramerization.</text>
</comment>
<dbReference type="OMA" id="CPEIGHA"/>
<keyword evidence="4 18" id="KW-0813">Transport</keyword>
<dbReference type="PRINTS" id="PR01415">
    <property type="entry name" value="ANKYRIN"/>
</dbReference>
<evidence type="ECO:0000256" key="2">
    <source>
        <dbReference type="ARBA" id="ARBA00004479"/>
    </source>
</evidence>
<feature type="domain" description="KHA" evidence="20">
    <location>
        <begin position="1022"/>
        <end position="1100"/>
    </location>
</feature>
<evidence type="ECO:0000313" key="22">
    <source>
        <dbReference type="Proteomes" id="UP000655225"/>
    </source>
</evidence>
<evidence type="ECO:0000256" key="17">
    <source>
        <dbReference type="PROSITE-ProRule" id="PRU00023"/>
    </source>
</evidence>
<dbReference type="SUPFAM" id="SSF48403">
    <property type="entry name" value="Ankyrin repeat"/>
    <property type="match status" value="1"/>
</dbReference>
<keyword evidence="9 18" id="KW-0851">Voltage-gated channel</keyword>
<evidence type="ECO:0000256" key="12">
    <source>
        <dbReference type="ARBA" id="ARBA00023065"/>
    </source>
</evidence>
<dbReference type="GO" id="GO:0005249">
    <property type="term" value="F:voltage-gated potassium channel activity"/>
    <property type="evidence" value="ECO:0007669"/>
    <property type="project" value="UniProtKB-UniRule"/>
</dbReference>
<dbReference type="PROSITE" id="PS50297">
    <property type="entry name" value="ANK_REP_REGION"/>
    <property type="match status" value="3"/>
</dbReference>
<keyword evidence="14" id="KW-1015">Disulfide bond</keyword>
<evidence type="ECO:0000256" key="14">
    <source>
        <dbReference type="ARBA" id="ARBA00023157"/>
    </source>
</evidence>
<comment type="similarity">
    <text evidence="3 18">Belongs to the potassium channel family. Plant (TC 1.A.1.4) subfamily.</text>
</comment>
<dbReference type="SMART" id="SM00100">
    <property type="entry name" value="cNMP"/>
    <property type="match status" value="1"/>
</dbReference>
<keyword evidence="22" id="KW-1185">Reference proteome</keyword>
<reference evidence="21 22" key="1">
    <citation type="submission" date="2020-04" db="EMBL/GenBank/DDBJ databases">
        <title>Plant Genome Project.</title>
        <authorList>
            <person name="Zhang R.-G."/>
        </authorList>
    </citation>
    <scope>NUCLEOTIDE SEQUENCE [LARGE SCALE GENOMIC DNA]</scope>
    <source>
        <strain evidence="21">YNK0</strain>
        <tissue evidence="21">Leaf</tissue>
    </source>
</reference>
<evidence type="ECO:0000256" key="13">
    <source>
        <dbReference type="ARBA" id="ARBA00023136"/>
    </source>
</evidence>
<dbReference type="GO" id="GO:0004674">
    <property type="term" value="F:protein serine/threonine kinase activity"/>
    <property type="evidence" value="ECO:0007669"/>
    <property type="project" value="InterPro"/>
</dbReference>
<dbReference type="AlphaFoldDB" id="A0A834YRN4"/>
<feature type="repeat" description="ANK" evidence="17">
    <location>
        <begin position="771"/>
        <end position="803"/>
    </location>
</feature>
<dbReference type="InterPro" id="IPR045319">
    <property type="entry name" value="KAT/AKT"/>
</dbReference>
<dbReference type="Gene3D" id="1.10.287.70">
    <property type="match status" value="1"/>
</dbReference>
<evidence type="ECO:0000256" key="7">
    <source>
        <dbReference type="ARBA" id="ARBA00022692"/>
    </source>
</evidence>
<keyword evidence="11 18" id="KW-1133">Transmembrane helix</keyword>
<dbReference type="Pfam" id="PF12796">
    <property type="entry name" value="Ank_2"/>
    <property type="match status" value="2"/>
</dbReference>
<dbReference type="InterPro" id="IPR003938">
    <property type="entry name" value="K_chnl_volt-dep_EAG/ELK/ERG"/>
</dbReference>
<dbReference type="PRINTS" id="PR01463">
    <property type="entry name" value="EAGCHANLFMLY"/>
</dbReference>
<keyword evidence="12 18" id="KW-0406">Ion transport</keyword>
<evidence type="ECO:0000256" key="6">
    <source>
        <dbReference type="ARBA" id="ARBA00022679"/>
    </source>
</evidence>
<dbReference type="InterPro" id="IPR002110">
    <property type="entry name" value="Ankyrin_rpt"/>
</dbReference>
<evidence type="ECO:0000256" key="3">
    <source>
        <dbReference type="ARBA" id="ARBA00007929"/>
    </source>
</evidence>
<feature type="transmembrane region" description="Helical" evidence="18">
    <location>
        <begin position="619"/>
        <end position="639"/>
    </location>
</feature>
<comment type="subunit">
    <text evidence="18">The potassium channel is composed of a homo- or heterotetrameric complex of pore-forming subunits.</text>
</comment>
<keyword evidence="17" id="KW-0040">ANK repeat</keyword>
<feature type="domain" description="Cyclic nucleotide-binding" evidence="19">
    <location>
        <begin position="582"/>
        <end position="694"/>
    </location>
</feature>
<evidence type="ECO:0000256" key="8">
    <source>
        <dbReference type="ARBA" id="ARBA00022826"/>
    </source>
</evidence>
<dbReference type="Gene3D" id="1.25.40.20">
    <property type="entry name" value="Ankyrin repeat-containing domain"/>
    <property type="match status" value="1"/>
</dbReference>
<comment type="caution">
    <text evidence="21">The sequence shown here is derived from an EMBL/GenBank/DDBJ whole genome shotgun (WGS) entry which is preliminary data.</text>
</comment>
<keyword evidence="5 18" id="KW-0633">Potassium transport</keyword>
<dbReference type="InterPro" id="IPR014710">
    <property type="entry name" value="RmlC-like_jellyroll"/>
</dbReference>
<dbReference type="Proteomes" id="UP000655225">
    <property type="component" value="Unassembled WGS sequence"/>
</dbReference>
<dbReference type="FunFam" id="1.10.287.70:FF:000123">
    <property type="entry name" value="Potassium channel KAT3"/>
    <property type="match status" value="1"/>
</dbReference>
<feature type="transmembrane region" description="Helical" evidence="18">
    <location>
        <begin position="446"/>
        <end position="466"/>
    </location>
</feature>
<dbReference type="InterPro" id="IPR013695">
    <property type="entry name" value="WAK"/>
</dbReference>
<evidence type="ECO:0000313" key="21">
    <source>
        <dbReference type="EMBL" id="KAF8393267.1"/>
    </source>
</evidence>
<dbReference type="SUPFAM" id="SSF51206">
    <property type="entry name" value="cAMP-binding domain-like"/>
    <property type="match status" value="1"/>
</dbReference>
<feature type="transmembrane region" description="Helical" evidence="18">
    <location>
        <begin position="397"/>
        <end position="426"/>
    </location>
</feature>
<feature type="transmembrane region" description="Helical" evidence="18">
    <location>
        <begin position="478"/>
        <end position="496"/>
    </location>
</feature>
<evidence type="ECO:0000256" key="5">
    <source>
        <dbReference type="ARBA" id="ARBA00022538"/>
    </source>
</evidence>
<keyword evidence="8 18" id="KW-0631">Potassium channel</keyword>
<dbReference type="InterPro" id="IPR000595">
    <property type="entry name" value="cNMP-bd_dom"/>
</dbReference>
<dbReference type="PANTHER" id="PTHR45743">
    <property type="entry name" value="POTASSIUM CHANNEL AKT1"/>
    <property type="match status" value="1"/>
</dbReference>
<dbReference type="CDD" id="cd00038">
    <property type="entry name" value="CAP_ED"/>
    <property type="match status" value="1"/>
</dbReference>
<dbReference type="OrthoDB" id="426293at2759"/>
<evidence type="ECO:0000256" key="11">
    <source>
        <dbReference type="ARBA" id="ARBA00022989"/>
    </source>
</evidence>
<name>A0A834YRN4_TETSI</name>
<evidence type="ECO:0000256" key="9">
    <source>
        <dbReference type="ARBA" id="ARBA00022882"/>
    </source>
</evidence>
<evidence type="ECO:0000256" key="15">
    <source>
        <dbReference type="ARBA" id="ARBA00023180"/>
    </source>
</evidence>
<feature type="transmembrane region" description="Helical" evidence="18">
    <location>
        <begin position="301"/>
        <end position="320"/>
    </location>
</feature>
<dbReference type="Pfam" id="PF00027">
    <property type="entry name" value="cNMP_binding"/>
    <property type="match status" value="1"/>
</dbReference>
<dbReference type="SMART" id="SM00248">
    <property type="entry name" value="ANK"/>
    <property type="match status" value="4"/>
</dbReference>
<comment type="domain">
    <text evidence="18">The segment S4 is probably the voltage-sensor and is characterized by a series of positively charged amino acids. The pore-forming region H5 is enclosed by the transmembrane segments S5 and S6 in the Shaker-type (1P/6TM) and contains the GYGD signature motif which seems to be involved in potassium selectivity.</text>
</comment>
<comment type="function">
    <text evidence="18">Potassium channel.</text>
</comment>
<protein>
    <recommendedName>
        <fullName evidence="18">Potassium channel</fullName>
    </recommendedName>
</protein>
<accession>A0A834YRN4</accession>
<dbReference type="PROSITE" id="PS51490">
    <property type="entry name" value="KHA"/>
    <property type="match status" value="1"/>
</dbReference>
<feature type="repeat" description="ANK" evidence="17">
    <location>
        <begin position="804"/>
        <end position="836"/>
    </location>
</feature>
<sequence length="1100" mass="125030">MERETKAERRNQSREKNRAFESFGFVAAMVQRGTRGVFGVSMCGEEIEQMSRDGSHYSLSTGILPSLGARSNRRVKLRRFIISPYDRRYSNVFLVDFCSILEVVVPASLQTFSVKMTREGLNNDTGGCKYAFLVDQDWFISNLSDPFAVRSMRYVPVVLDWRTYIANWTCPFSSSENYNAYCYRNGYFNEFELEIWLWLFLWLGFTRESLSPQRMPRCLLTWHDLCKWGKRLWLPLLGHSSVSGYGHRSKKNLINFNPAEINSCRAWETVLVVLVVYTAWVSPFEFGFLEREKGPLAITDNIVNGFFAVDIVLTFFVAYLDRATYLLVDNPKQIAWKYTRSWLAFDVISTIPFELARKILVSSFQSYGFFNMLRLWRLRRVSTLFSRLEKDRDFNYFWVRCAKLICVTLFVVHCAGCFFYLLAAHYPDPTKTWIGKPKDNFLKQSLWIRYVVSMYWSITTLTTTGYGDLHPENTRERIFDIFYMLFNLGLTSYLIGNMTNLVVHGTSRTRKFRDTIQAASSFAQRNQLPDRLQDQMLAHLCLKFRTDSEGLQQQEILDALPKAIRSSISHFLFYSLVDKVYLFRGLSNDFLFQLVSEMKAEYFPPKEDVILQNEAPTDFYVLVSGAVVTTVLLTCRIFWYSRMEQNRQVVGEAKLGDLCGEISVLFYRPQLFTVRTKRLSQLLRLNRTAFLNIIQANIGDGTIIMNNLLQHLKELKEDSLMEQILMETENMLVRDRMDLPLSLCFATMRGDDLLLHQLLKRGLDPNESDNSGRTALHIAVSKGNESCVLLLLDYGADPNSRDSEGNIPLWEAILGVHESVIKLLIENGAKISSGDVGHFACTAAEQNKLGLLQEIVQYGGDVTLPMSNGNTALHVAVCEGNTEIVKFLLDQGAEVDKEDINGWTPRDLADQQGHEEIKALFQSKQETKIQSIITITEPRGIRHLGRLTSDPTIRSLSSVGTAPAVEVPWGYNRRSRRANNFHNSLNSLFGIIISASQTDKKGLRTSADNPICATSGSGYPARVTISCPEKGEIAGKLVLLPESLEELLEIGAKKFGFSPIKVLSKERAGIDDIQLIGDGDHLILASDSGTEESSNQKVGD</sequence>
<evidence type="ECO:0000256" key="1">
    <source>
        <dbReference type="ARBA" id="ARBA00004141"/>
    </source>
</evidence>
<dbReference type="InterPro" id="IPR036770">
    <property type="entry name" value="Ankyrin_rpt-contain_sf"/>
</dbReference>
<proteinExistence type="inferred from homology"/>
<dbReference type="InterPro" id="IPR018490">
    <property type="entry name" value="cNMP-bd_dom_sf"/>
</dbReference>
<dbReference type="Pfam" id="PF11834">
    <property type="entry name" value="KHA"/>
    <property type="match status" value="1"/>
</dbReference>
<dbReference type="PROSITE" id="PS50042">
    <property type="entry name" value="CNMP_BINDING_3"/>
    <property type="match status" value="1"/>
</dbReference>
<dbReference type="Gene3D" id="2.60.120.10">
    <property type="entry name" value="Jelly Rolls"/>
    <property type="match status" value="1"/>
</dbReference>
<keyword evidence="7 18" id="KW-0812">Transmembrane</keyword>
<dbReference type="InterPro" id="IPR005821">
    <property type="entry name" value="Ion_trans_dom"/>
</dbReference>
<keyword evidence="13 18" id="KW-0472">Membrane</keyword>
<keyword evidence="6" id="KW-0808">Transferase</keyword>
<dbReference type="Pfam" id="PF08488">
    <property type="entry name" value="WAK"/>
    <property type="match status" value="1"/>
</dbReference>
<keyword evidence="16 18" id="KW-0407">Ion channel</keyword>
<comment type="subcellular location">
    <subcellularLocation>
        <location evidence="1 18">Membrane</location>
        <topology evidence="1 18">Multi-pass membrane protein</topology>
    </subcellularLocation>
    <subcellularLocation>
        <location evidence="2">Membrane</location>
        <topology evidence="2">Single-pass type I membrane protein</topology>
    </subcellularLocation>
</comment>
<evidence type="ECO:0000259" key="20">
    <source>
        <dbReference type="PROSITE" id="PS51490"/>
    </source>
</evidence>
<feature type="transmembrane region" description="Helical" evidence="18">
    <location>
        <begin position="266"/>
        <end position="289"/>
    </location>
</feature>
<gene>
    <name evidence="21" type="ORF">HHK36_021508</name>
</gene>
<dbReference type="SUPFAM" id="SSF81324">
    <property type="entry name" value="Voltage-gated potassium channels"/>
    <property type="match status" value="1"/>
</dbReference>
<dbReference type="FunFam" id="2.60.120.10:FF:000074">
    <property type="entry name" value="Potassium channel KAT2"/>
    <property type="match status" value="1"/>
</dbReference>
<dbReference type="PROSITE" id="PS50088">
    <property type="entry name" value="ANK_REPEAT"/>
    <property type="match status" value="3"/>
</dbReference>
<evidence type="ECO:0000256" key="10">
    <source>
        <dbReference type="ARBA" id="ARBA00022958"/>
    </source>
</evidence>
<evidence type="ECO:0000256" key="16">
    <source>
        <dbReference type="ARBA" id="ARBA00023303"/>
    </source>
</evidence>
<feature type="repeat" description="ANK" evidence="17">
    <location>
        <begin position="868"/>
        <end position="900"/>
    </location>
</feature>